<dbReference type="EMBL" id="JAQQWE010000003">
    <property type="protein sequence ID" value="KAK7959714.1"/>
    <property type="molecule type" value="Genomic_DNA"/>
</dbReference>
<keyword evidence="3" id="KW-1185">Reference proteome</keyword>
<dbReference type="RefSeq" id="XP_066703417.1">
    <property type="nucleotide sequence ID" value="XM_066840790.1"/>
</dbReference>
<reference evidence="2 3" key="1">
    <citation type="submission" date="2023-01" db="EMBL/GenBank/DDBJ databases">
        <title>Analysis of 21 Apiospora genomes using comparative genomics revels a genus with tremendous synthesis potential of carbohydrate active enzymes and secondary metabolites.</title>
        <authorList>
            <person name="Sorensen T."/>
        </authorList>
    </citation>
    <scope>NUCLEOTIDE SEQUENCE [LARGE SCALE GENOMIC DNA]</scope>
    <source>
        <strain evidence="2 3">CBS 24483</strain>
    </source>
</reference>
<dbReference type="Gene3D" id="3.80.10.10">
    <property type="entry name" value="Ribonuclease Inhibitor"/>
    <property type="match status" value="1"/>
</dbReference>
<dbReference type="Proteomes" id="UP001391051">
    <property type="component" value="Unassembled WGS sequence"/>
</dbReference>
<feature type="region of interest" description="Disordered" evidence="1">
    <location>
        <begin position="622"/>
        <end position="698"/>
    </location>
</feature>
<evidence type="ECO:0000313" key="2">
    <source>
        <dbReference type="EMBL" id="KAK7959714.1"/>
    </source>
</evidence>
<evidence type="ECO:0000256" key="1">
    <source>
        <dbReference type="SAM" id="MobiDB-lite"/>
    </source>
</evidence>
<proteinExistence type="predicted"/>
<evidence type="ECO:0008006" key="4">
    <source>
        <dbReference type="Google" id="ProtNLM"/>
    </source>
</evidence>
<dbReference type="GeneID" id="92073852"/>
<evidence type="ECO:0000313" key="3">
    <source>
        <dbReference type="Proteomes" id="UP001391051"/>
    </source>
</evidence>
<gene>
    <name evidence="2" type="ORF">PG986_004568</name>
</gene>
<feature type="compositionally biased region" description="Basic and acidic residues" evidence="1">
    <location>
        <begin position="622"/>
        <end position="649"/>
    </location>
</feature>
<name>A0ABR1QMZ2_9PEZI</name>
<comment type="caution">
    <text evidence="2">The sequence shown here is derived from an EMBL/GenBank/DDBJ whole genome shotgun (WGS) entry which is preliminary data.</text>
</comment>
<protein>
    <recommendedName>
        <fullName evidence="4">F-box domain-containing protein</fullName>
    </recommendedName>
</protein>
<sequence>MHVSAGLFWPWRSQRLLRPSSASQKEEEVLIMPTSPAPGNLPTEILLQVVAIVHYEHPPSLAAFAQVNKVCNAAAMAWRLRSIRFEVKKRQDLRYDVDRFLQAVKSIRGERHVRWLEVRGSLEPTVEGDSRAPSRPREPVLRDHIYHGTARDVFNEPVDAEFDSDGPVERQPEEDKGWEPVVDLLKALPHLEDFVFTSEENQLPPVCSKLSTSTIRRADSIFPTSASAAYGRTRQIRTNWPSYRNIDYNLQAVMCLIADGMAPNLKRVKLTHCLPTSYPRRPWVIRPDPPWNGLGSGPQGQSAASTAKRTSLESLILFDYNPIEASVLATWQRHTAFEKLTDLSFITGVSDKALKWAARNASFPNLTRLNIKFVLDERDQSPRDSTSPLAVFLESLPPLESLRVTGHIDSGTIDTILIWHGDSLRSLTLRPYGAPDPLIGLGCRRRHPSTYGQDHILQIGFLCSRLEKLSLPIRRQKGAPDEVDIYRALGIIETLTDITLHLHCPSRYALEPDDGWLWEPFGDPFKDRRFDKRDFVHGCQLRNGDVWEGLLNRAVDEVLARAIWDVVAAGRPRQSPLHSLRLRPRGGPDFGPGGEGCGLEYTIEHLQRSYLVERSVRDDDTAPRVVELGRTEREARDESRTESDRDYRRRWAQSHPGEPSPPEATHLEELLRRMWPAKGGSQDWRDNWESVPLELGKR</sequence>
<organism evidence="2 3">
    <name type="scientific">Apiospora aurea</name>
    <dbReference type="NCBI Taxonomy" id="335848"/>
    <lineage>
        <taxon>Eukaryota</taxon>
        <taxon>Fungi</taxon>
        <taxon>Dikarya</taxon>
        <taxon>Ascomycota</taxon>
        <taxon>Pezizomycotina</taxon>
        <taxon>Sordariomycetes</taxon>
        <taxon>Xylariomycetidae</taxon>
        <taxon>Amphisphaeriales</taxon>
        <taxon>Apiosporaceae</taxon>
        <taxon>Apiospora</taxon>
    </lineage>
</organism>
<dbReference type="InterPro" id="IPR032675">
    <property type="entry name" value="LRR_dom_sf"/>
</dbReference>
<accession>A0ABR1QMZ2</accession>